<dbReference type="EMBL" id="CP012621">
    <property type="protein sequence ID" value="ATG73744.1"/>
    <property type="molecule type" value="Genomic_DNA"/>
</dbReference>
<evidence type="ECO:0000313" key="3">
    <source>
        <dbReference type="Proteomes" id="UP000217763"/>
    </source>
</evidence>
<keyword evidence="1" id="KW-0472">Membrane</keyword>
<dbReference type="KEGG" id="zdf:AN401_07610"/>
<organism evidence="2 3">
    <name type="scientific">Zobellella denitrificans</name>
    <dbReference type="NCBI Taxonomy" id="347534"/>
    <lineage>
        <taxon>Bacteria</taxon>
        <taxon>Pseudomonadati</taxon>
        <taxon>Pseudomonadota</taxon>
        <taxon>Gammaproteobacteria</taxon>
        <taxon>Aeromonadales</taxon>
        <taxon>Aeromonadaceae</taxon>
        <taxon>Zobellella</taxon>
    </lineage>
</organism>
<evidence type="ECO:0000256" key="1">
    <source>
        <dbReference type="SAM" id="Phobius"/>
    </source>
</evidence>
<accession>A0A291HNM3</accession>
<keyword evidence="3" id="KW-1185">Reference proteome</keyword>
<sequence length="81" mass="9526">MKNRLESAWEPKLSAAMEPIAFKQGCWHCGPKRQEKPRQIVFLQKFISILAAMALMVWIAFRTKWHGCKVSRMRQLPQRSI</sequence>
<dbReference type="Proteomes" id="UP000217763">
    <property type="component" value="Chromosome"/>
</dbReference>
<gene>
    <name evidence="2" type="ORF">AN401_07610</name>
</gene>
<evidence type="ECO:0000313" key="2">
    <source>
        <dbReference type="EMBL" id="ATG73744.1"/>
    </source>
</evidence>
<name>A0A291HNM3_9GAMM</name>
<keyword evidence="1" id="KW-1133">Transmembrane helix</keyword>
<keyword evidence="1" id="KW-0812">Transmembrane</keyword>
<reference evidence="3" key="1">
    <citation type="submission" date="2015-09" db="EMBL/GenBank/DDBJ databases">
        <authorList>
            <person name="Shao Z."/>
            <person name="Wang L."/>
        </authorList>
    </citation>
    <scope>NUCLEOTIDE SEQUENCE [LARGE SCALE GENOMIC DNA]</scope>
    <source>
        <strain evidence="3">F13-1</strain>
    </source>
</reference>
<dbReference type="AlphaFoldDB" id="A0A291HNM3"/>
<proteinExistence type="predicted"/>
<feature type="transmembrane region" description="Helical" evidence="1">
    <location>
        <begin position="42"/>
        <end position="61"/>
    </location>
</feature>
<protein>
    <submittedName>
        <fullName evidence="2">Uncharacterized protein</fullName>
    </submittedName>
</protein>